<dbReference type="InterPro" id="IPR046373">
    <property type="entry name" value="Acyl-CoA_Oxase/DH_mid-dom_sf"/>
</dbReference>
<dbReference type="GO" id="GO:0050660">
    <property type="term" value="F:flavin adenine dinucleotide binding"/>
    <property type="evidence" value="ECO:0007669"/>
    <property type="project" value="InterPro"/>
</dbReference>
<evidence type="ECO:0000313" key="8">
    <source>
        <dbReference type="EMBL" id="NYG58583.1"/>
    </source>
</evidence>
<dbReference type="InterPro" id="IPR009100">
    <property type="entry name" value="AcylCoA_DH/oxidase_NM_dom_sf"/>
</dbReference>
<name>A0A7Y9S1S4_9ACTN</name>
<dbReference type="RefSeq" id="WP_179501733.1">
    <property type="nucleotide sequence ID" value="NZ_JACCAA010000001.1"/>
</dbReference>
<comment type="cofactor">
    <cofactor evidence="1">
        <name>FAD</name>
        <dbReference type="ChEBI" id="CHEBI:57692"/>
    </cofactor>
</comment>
<dbReference type="Pfam" id="PF00441">
    <property type="entry name" value="Acyl-CoA_dh_1"/>
    <property type="match status" value="1"/>
</dbReference>
<dbReference type="InterPro" id="IPR036250">
    <property type="entry name" value="AcylCo_DH-like_C"/>
</dbReference>
<reference evidence="8 9" key="1">
    <citation type="submission" date="2020-07" db="EMBL/GenBank/DDBJ databases">
        <title>Sequencing the genomes of 1000 actinobacteria strains.</title>
        <authorList>
            <person name="Klenk H.-P."/>
        </authorList>
    </citation>
    <scope>NUCLEOTIDE SEQUENCE [LARGE SCALE GENOMIC DNA]</scope>
    <source>
        <strain evidence="8 9">DSM 23819</strain>
    </source>
</reference>
<proteinExistence type="inferred from homology"/>
<dbReference type="GO" id="GO:0003995">
    <property type="term" value="F:acyl-CoA dehydrogenase activity"/>
    <property type="evidence" value="ECO:0007669"/>
    <property type="project" value="TreeGrafter"/>
</dbReference>
<evidence type="ECO:0000256" key="4">
    <source>
        <dbReference type="ARBA" id="ARBA00022827"/>
    </source>
</evidence>
<comment type="caution">
    <text evidence="8">The sequence shown here is derived from an EMBL/GenBank/DDBJ whole genome shotgun (WGS) entry which is preliminary data.</text>
</comment>
<dbReference type="InterPro" id="IPR037069">
    <property type="entry name" value="AcylCoA_DH/ox_N_sf"/>
</dbReference>
<keyword evidence="3" id="KW-0285">Flavoprotein</keyword>
<evidence type="ECO:0008006" key="10">
    <source>
        <dbReference type="Google" id="ProtNLM"/>
    </source>
</evidence>
<dbReference type="SUPFAM" id="SSF47203">
    <property type="entry name" value="Acyl-CoA dehydrogenase C-terminal domain-like"/>
    <property type="match status" value="1"/>
</dbReference>
<dbReference type="Gene3D" id="1.10.540.10">
    <property type="entry name" value="Acyl-CoA dehydrogenase/oxidase, N-terminal domain"/>
    <property type="match status" value="1"/>
</dbReference>
<dbReference type="Gene3D" id="1.20.140.10">
    <property type="entry name" value="Butyryl-CoA Dehydrogenase, subunit A, domain 3"/>
    <property type="match status" value="1"/>
</dbReference>
<comment type="similarity">
    <text evidence="2">Belongs to the acyl-CoA dehydrogenase family.</text>
</comment>
<keyword evidence="4" id="KW-0274">FAD</keyword>
<dbReference type="CDD" id="cd00567">
    <property type="entry name" value="ACAD"/>
    <property type="match status" value="1"/>
</dbReference>
<dbReference type="Pfam" id="PF02771">
    <property type="entry name" value="Acyl-CoA_dh_N"/>
    <property type="match status" value="1"/>
</dbReference>
<feature type="domain" description="Acyl-CoA dehydrogenase/oxidase C-terminal" evidence="6">
    <location>
        <begin position="222"/>
        <end position="365"/>
    </location>
</feature>
<evidence type="ECO:0000259" key="7">
    <source>
        <dbReference type="Pfam" id="PF02771"/>
    </source>
</evidence>
<keyword evidence="9" id="KW-1185">Reference proteome</keyword>
<accession>A0A7Y9S1S4</accession>
<feature type="domain" description="Acyl-CoA dehydrogenase/oxidase N-terminal" evidence="7">
    <location>
        <begin position="7"/>
        <end position="119"/>
    </location>
</feature>
<dbReference type="AlphaFoldDB" id="A0A7Y9S1S4"/>
<evidence type="ECO:0000256" key="3">
    <source>
        <dbReference type="ARBA" id="ARBA00022630"/>
    </source>
</evidence>
<dbReference type="InterPro" id="IPR013786">
    <property type="entry name" value="AcylCoA_DH/ox_N"/>
</dbReference>
<dbReference type="SUPFAM" id="SSF56645">
    <property type="entry name" value="Acyl-CoA dehydrogenase NM domain-like"/>
    <property type="match status" value="1"/>
</dbReference>
<dbReference type="Proteomes" id="UP000540656">
    <property type="component" value="Unassembled WGS sequence"/>
</dbReference>
<dbReference type="PANTHER" id="PTHR43884">
    <property type="entry name" value="ACYL-COA DEHYDROGENASE"/>
    <property type="match status" value="1"/>
</dbReference>
<dbReference type="InterPro" id="IPR009075">
    <property type="entry name" value="AcylCo_DH/oxidase_C"/>
</dbReference>
<sequence>MDFTYDDEQQALRDAVRGLIGKKYSDFETRRQTVAADPGFDETTWSRLAELGALGLPFSEDDGGAGAGPIEVAIVAQELGRVIAPEPYLTSVVLAGGLVADAGSDTQRAEILGALSAGESILAFAHDEPGSRWAPTASKVTASGSGDAWTLTGVKEPVLAGARADTLIVSAALPEGGTGLFVVDPANTDRTGYPTNDGGRAARIGFNGTAAVPLGVGGDATSVIATGLDRARIIAANQAVGAMEVSLHATASYLTSRKQFGVTLNTFQALNFRAADMYISLELTRSIVDWATMVLVEGTSEEIADAASRAALQTSRASRHIGQEAIQLHGGIGMTAEYSIGSYTSHLTALDHLFGDGNHHLRVLAGKVGDHADVDPLG</sequence>
<gene>
    <name evidence="8" type="ORF">BJ980_001506</name>
</gene>
<dbReference type="PANTHER" id="PTHR43884:SF20">
    <property type="entry name" value="ACYL-COA DEHYDROGENASE FADE28"/>
    <property type="match status" value="1"/>
</dbReference>
<dbReference type="Gene3D" id="2.40.110.10">
    <property type="entry name" value="Butyryl-CoA Dehydrogenase, subunit A, domain 2"/>
    <property type="match status" value="1"/>
</dbReference>
<evidence type="ECO:0000256" key="2">
    <source>
        <dbReference type="ARBA" id="ARBA00009347"/>
    </source>
</evidence>
<evidence type="ECO:0000259" key="6">
    <source>
        <dbReference type="Pfam" id="PF00441"/>
    </source>
</evidence>
<evidence type="ECO:0000256" key="5">
    <source>
        <dbReference type="ARBA" id="ARBA00023002"/>
    </source>
</evidence>
<evidence type="ECO:0000256" key="1">
    <source>
        <dbReference type="ARBA" id="ARBA00001974"/>
    </source>
</evidence>
<evidence type="ECO:0000313" key="9">
    <source>
        <dbReference type="Proteomes" id="UP000540656"/>
    </source>
</evidence>
<keyword evidence="5" id="KW-0560">Oxidoreductase</keyword>
<organism evidence="8 9">
    <name type="scientific">Nocardioides daedukensis</name>
    <dbReference type="NCBI Taxonomy" id="634462"/>
    <lineage>
        <taxon>Bacteria</taxon>
        <taxon>Bacillati</taxon>
        <taxon>Actinomycetota</taxon>
        <taxon>Actinomycetes</taxon>
        <taxon>Propionibacteriales</taxon>
        <taxon>Nocardioidaceae</taxon>
        <taxon>Nocardioides</taxon>
    </lineage>
</organism>
<dbReference type="EMBL" id="JACCAA010000001">
    <property type="protein sequence ID" value="NYG58583.1"/>
    <property type="molecule type" value="Genomic_DNA"/>
</dbReference>
<protein>
    <recommendedName>
        <fullName evidence="10">Acyl-CoA dehydrogenase</fullName>
    </recommendedName>
</protein>